<dbReference type="EMBL" id="VZUS01000001">
    <property type="protein sequence ID" value="KAB1187502.1"/>
    <property type="molecule type" value="Genomic_DNA"/>
</dbReference>
<proteinExistence type="predicted"/>
<gene>
    <name evidence="1" type="ORF">Hfx1149_05440</name>
</gene>
<reference evidence="1" key="1">
    <citation type="submission" date="2019-09" db="EMBL/GenBank/DDBJ databases">
        <title>Genomic analysis of Haloferax sp. CBA1149.</title>
        <authorList>
            <person name="Roh S.W."/>
        </authorList>
    </citation>
    <scope>NUCLEOTIDE SEQUENCE</scope>
    <source>
        <strain evidence="1">CBA1149</strain>
    </source>
</reference>
<organism evidence="1">
    <name type="scientific">Haloferax sp. CBA1149</name>
    <dbReference type="NCBI Taxonomy" id="2650753"/>
    <lineage>
        <taxon>Archaea</taxon>
        <taxon>Methanobacteriati</taxon>
        <taxon>Methanobacteriota</taxon>
        <taxon>Stenosarchaea group</taxon>
        <taxon>Halobacteria</taxon>
        <taxon>Halobacteriales</taxon>
        <taxon>Haloferacaceae</taxon>
        <taxon>Haloferax</taxon>
    </lineage>
</organism>
<accession>A0A643JY94</accession>
<name>A0A643JY94_9EURY</name>
<comment type="caution">
    <text evidence="1">The sequence shown here is derived from an EMBL/GenBank/DDBJ whole genome shotgun (WGS) entry which is preliminary data.</text>
</comment>
<protein>
    <submittedName>
        <fullName evidence="1">Uncharacterized protein</fullName>
    </submittedName>
</protein>
<sequence>MSAREELQMHLTQALTRTNEPEVQAHLYAALETCKELPATLGECPVCEKMGLPERIEIHDCELE</sequence>
<dbReference type="AlphaFoldDB" id="A0A643JY94"/>
<evidence type="ECO:0000313" key="1">
    <source>
        <dbReference type="EMBL" id="KAB1187502.1"/>
    </source>
</evidence>